<dbReference type="AlphaFoldDB" id="A0A1M5TKG1"/>
<reference evidence="2 3" key="1">
    <citation type="submission" date="2016-11" db="EMBL/GenBank/DDBJ databases">
        <authorList>
            <person name="Jaros S."/>
            <person name="Januszkiewicz K."/>
            <person name="Wedrychowicz H."/>
        </authorList>
    </citation>
    <scope>NUCLEOTIDE SEQUENCE [LARGE SCALE GENOMIC DNA]</scope>
    <source>
        <strain evidence="2 3">DSM 10068</strain>
    </source>
</reference>
<evidence type="ECO:0000313" key="3">
    <source>
        <dbReference type="Proteomes" id="UP000183995"/>
    </source>
</evidence>
<gene>
    <name evidence="2" type="ORF">SAMN02745823_00130</name>
</gene>
<feature type="domain" description="DUF1540" evidence="1">
    <location>
        <begin position="13"/>
        <end position="52"/>
    </location>
</feature>
<accession>A0A1M5TKG1</accession>
<dbReference type="RefSeq" id="WP_073075718.1">
    <property type="nucleotide sequence ID" value="NZ_FQXV01000001.1"/>
</dbReference>
<sequence length="59" mass="6401">MTDSKKSDVLYGVGCEVVNCKFHGHDNRCFADSISVEAPSAVKKTETFCGTFAPRPTAF</sequence>
<dbReference type="InterPro" id="IPR011437">
    <property type="entry name" value="DUF1540"/>
</dbReference>
<evidence type="ECO:0000259" key="1">
    <source>
        <dbReference type="Pfam" id="PF07561"/>
    </source>
</evidence>
<dbReference type="EMBL" id="FQXV01000001">
    <property type="protein sequence ID" value="SHH51262.1"/>
    <property type="molecule type" value="Genomic_DNA"/>
</dbReference>
<evidence type="ECO:0000313" key="2">
    <source>
        <dbReference type="EMBL" id="SHH51262.1"/>
    </source>
</evidence>
<organism evidence="2 3">
    <name type="scientific">Sporobacter termitidis DSM 10068</name>
    <dbReference type="NCBI Taxonomy" id="1123282"/>
    <lineage>
        <taxon>Bacteria</taxon>
        <taxon>Bacillati</taxon>
        <taxon>Bacillota</taxon>
        <taxon>Clostridia</taxon>
        <taxon>Eubacteriales</taxon>
        <taxon>Oscillospiraceae</taxon>
        <taxon>Sporobacter</taxon>
    </lineage>
</organism>
<protein>
    <recommendedName>
        <fullName evidence="1">DUF1540 domain-containing protein</fullName>
    </recommendedName>
</protein>
<dbReference type="Proteomes" id="UP000183995">
    <property type="component" value="Unassembled WGS sequence"/>
</dbReference>
<dbReference type="OrthoDB" id="1739902at2"/>
<keyword evidence="3" id="KW-1185">Reference proteome</keyword>
<name>A0A1M5TKG1_9FIRM</name>
<proteinExistence type="predicted"/>
<dbReference type="Pfam" id="PF07561">
    <property type="entry name" value="DUF1540"/>
    <property type="match status" value="1"/>
</dbReference>